<evidence type="ECO:0000256" key="1">
    <source>
        <dbReference type="ARBA" id="ARBA00004479"/>
    </source>
</evidence>
<keyword evidence="14" id="KW-1185">Reference proteome</keyword>
<comment type="subcellular location">
    <subcellularLocation>
        <location evidence="1">Membrane</location>
        <topology evidence="1">Single-pass type I membrane protein</topology>
    </subcellularLocation>
</comment>
<evidence type="ECO:0000256" key="8">
    <source>
        <dbReference type="ARBA" id="ARBA00023157"/>
    </source>
</evidence>
<evidence type="ECO:0000313" key="13">
    <source>
        <dbReference type="Ensembl" id="ENSOSUP00000011373.1"/>
    </source>
</evidence>
<dbReference type="Ensembl" id="ENSOSUT00000011767.1">
    <property type="protein sequence ID" value="ENSOSUP00000011373.1"/>
    <property type="gene ID" value="ENSOSUG00000008211.1"/>
</dbReference>
<keyword evidence="4" id="KW-0732">Signal</keyword>
<evidence type="ECO:0000256" key="3">
    <source>
        <dbReference type="ARBA" id="ARBA00022692"/>
    </source>
</evidence>
<evidence type="ECO:0000259" key="12">
    <source>
        <dbReference type="PROSITE" id="PS50853"/>
    </source>
</evidence>
<feature type="transmembrane region" description="Helical" evidence="11">
    <location>
        <begin position="167"/>
        <end position="190"/>
    </location>
</feature>
<dbReference type="PANTHER" id="PTHR48423">
    <property type="entry name" value="INTERLEUKIN-27 RECEPTOR SUBUNIT ALPHA"/>
    <property type="match status" value="1"/>
</dbReference>
<accession>A0A8C8E9N8</accession>
<keyword evidence="5" id="KW-0677">Repeat</keyword>
<dbReference type="InterPro" id="IPR052672">
    <property type="entry name" value="Type1_Cytokine_Rcpt_Type2"/>
</dbReference>
<feature type="domain" description="Fibronectin type-III" evidence="12">
    <location>
        <begin position="169"/>
        <end position="276"/>
    </location>
</feature>
<dbReference type="InterPro" id="IPR003961">
    <property type="entry name" value="FN3_dom"/>
</dbReference>
<keyword evidence="6 11" id="KW-1133">Transmembrane helix</keyword>
<dbReference type="Proteomes" id="UP000694552">
    <property type="component" value="Unplaced"/>
</dbReference>
<dbReference type="PANTHER" id="PTHR48423:SF1">
    <property type="entry name" value="INTERLEUKIN-27 RECEPTOR SUBUNIT ALPHA"/>
    <property type="match status" value="1"/>
</dbReference>
<evidence type="ECO:0000256" key="2">
    <source>
        <dbReference type="ARBA" id="ARBA00008921"/>
    </source>
</evidence>
<protein>
    <recommendedName>
        <fullName evidence="12">Fibronectin type-III domain-containing protein</fullName>
    </recommendedName>
</protein>
<dbReference type="GO" id="GO:0005886">
    <property type="term" value="C:plasma membrane"/>
    <property type="evidence" value="ECO:0007669"/>
    <property type="project" value="UniProtKB-ARBA"/>
</dbReference>
<dbReference type="Pfam" id="PF00041">
    <property type="entry name" value="fn3"/>
    <property type="match status" value="1"/>
</dbReference>
<dbReference type="PROSITE" id="PS01353">
    <property type="entry name" value="HEMATOPO_REC_L_F2"/>
    <property type="match status" value="1"/>
</dbReference>
<dbReference type="GO" id="GO:0004896">
    <property type="term" value="F:cytokine receptor activity"/>
    <property type="evidence" value="ECO:0007669"/>
    <property type="project" value="InterPro"/>
</dbReference>
<keyword evidence="7 11" id="KW-0472">Membrane</keyword>
<keyword evidence="9" id="KW-0675">Receptor</keyword>
<evidence type="ECO:0000256" key="5">
    <source>
        <dbReference type="ARBA" id="ARBA00022737"/>
    </source>
</evidence>
<dbReference type="SUPFAM" id="SSF49265">
    <property type="entry name" value="Fibronectin type III"/>
    <property type="match status" value="4"/>
</dbReference>
<dbReference type="InterPro" id="IPR036116">
    <property type="entry name" value="FN3_sf"/>
</dbReference>
<proteinExistence type="inferred from homology"/>
<comment type="similarity">
    <text evidence="2">Belongs to the type I cytokine receptor family. Type 2 subfamily.</text>
</comment>
<reference evidence="13" key="2">
    <citation type="submission" date="2025-09" db="UniProtKB">
        <authorList>
            <consortium name="Ensembl"/>
        </authorList>
    </citation>
    <scope>IDENTIFICATION</scope>
</reference>
<organism evidence="13 14">
    <name type="scientific">Otus sunia</name>
    <name type="common">Oriental scops-owl</name>
    <dbReference type="NCBI Taxonomy" id="257818"/>
    <lineage>
        <taxon>Eukaryota</taxon>
        <taxon>Metazoa</taxon>
        <taxon>Chordata</taxon>
        <taxon>Craniata</taxon>
        <taxon>Vertebrata</taxon>
        <taxon>Euteleostomi</taxon>
        <taxon>Archelosauria</taxon>
        <taxon>Archosauria</taxon>
        <taxon>Dinosauria</taxon>
        <taxon>Saurischia</taxon>
        <taxon>Theropoda</taxon>
        <taxon>Coelurosauria</taxon>
        <taxon>Aves</taxon>
        <taxon>Neognathae</taxon>
        <taxon>Neoaves</taxon>
        <taxon>Telluraves</taxon>
        <taxon>Strigiformes</taxon>
        <taxon>Strigidae</taxon>
        <taxon>Otus</taxon>
    </lineage>
</organism>
<evidence type="ECO:0000256" key="9">
    <source>
        <dbReference type="ARBA" id="ARBA00023170"/>
    </source>
</evidence>
<dbReference type="InterPro" id="IPR013783">
    <property type="entry name" value="Ig-like_fold"/>
</dbReference>
<dbReference type="Gene3D" id="2.60.40.10">
    <property type="entry name" value="Immunoglobulins"/>
    <property type="match status" value="5"/>
</dbReference>
<keyword evidence="3 11" id="KW-0812">Transmembrane</keyword>
<dbReference type="SMART" id="SM00060">
    <property type="entry name" value="FN3"/>
    <property type="match status" value="2"/>
</dbReference>
<name>A0A8C8E9N8_9STRI</name>
<keyword evidence="10" id="KW-0325">Glycoprotein</keyword>
<dbReference type="AlphaFoldDB" id="A0A8C8E9N8"/>
<evidence type="ECO:0000256" key="4">
    <source>
        <dbReference type="ARBA" id="ARBA00022729"/>
    </source>
</evidence>
<reference evidence="13" key="1">
    <citation type="submission" date="2025-08" db="UniProtKB">
        <authorList>
            <consortium name="Ensembl"/>
        </authorList>
    </citation>
    <scope>IDENTIFICATION</scope>
</reference>
<dbReference type="CDD" id="cd00063">
    <property type="entry name" value="FN3"/>
    <property type="match status" value="4"/>
</dbReference>
<evidence type="ECO:0000256" key="11">
    <source>
        <dbReference type="SAM" id="Phobius"/>
    </source>
</evidence>
<evidence type="ECO:0000256" key="6">
    <source>
        <dbReference type="ARBA" id="ARBA00022989"/>
    </source>
</evidence>
<sequence length="696" mass="76704">TARLVCPQSWSLPVSVCSRGLSAEDRIAGPPSAITLSCQLKPLRYTEQCKIAIFFNSSELISNYGSSVSTGFLVRTYGKHMFTCKIVCEYKRRLICGIDIESGNPPDEPKNVSCIQYGTDGHPTCTWDKGRLTHINTTYVIHLNKKSALSCSNLSEKPSVQSKPVTLFPPVLSCAAYLSAIIFFLFLLLVKPHPPNFLVEFENSSATNCTFFWHSEAQAQRWRLRYRPLTRLNSEKCSLYGLEPHTAYEFQVSCKIHPERGLWSNWRTYQTRTPEAGNTRWHLLHQKKKRVINALSSQALSRSEARGRILRYTVTFKALGTRSPPAGEAHVTTQTSLARVMPRVGYKITVTAENSRGRSPPASIVTDLGTQDLPPPQKVSAVAMGNSSIFVSWKAPVASAASVSGYVVEWADTPRSPRPEPCPAWVKLPASNLSTVIAGTILLQKLSEEQMYTTPWANGILVSWEAIPAPQQRGCITGYRIYLQKNDGQAAPEVYSSAPRSLHIAELQPGQPYTLWMTASTAAGEGPWGNTQLLCLERKVCKAIPDPANATWAKNYLSMKETLVKTEPPALQDKLLFGSGGNSDWPPARGPGQEEPGYRALPSPADGELYEQHLPDLYKRIVLEEHTQTVSEYITNPVTDTAAVCLPPATGATDPLPELDCNPLAVFPTTFLTPILSCEGNLTLDTVKINCSSFTM</sequence>
<evidence type="ECO:0000313" key="14">
    <source>
        <dbReference type="Proteomes" id="UP000694552"/>
    </source>
</evidence>
<evidence type="ECO:0000256" key="10">
    <source>
        <dbReference type="ARBA" id="ARBA00023180"/>
    </source>
</evidence>
<evidence type="ECO:0000256" key="7">
    <source>
        <dbReference type="ARBA" id="ARBA00023136"/>
    </source>
</evidence>
<dbReference type="InterPro" id="IPR003529">
    <property type="entry name" value="Hematopoietin_rcpt_Gp130_CS"/>
</dbReference>
<dbReference type="PROSITE" id="PS50853">
    <property type="entry name" value="FN3"/>
    <property type="match status" value="2"/>
</dbReference>
<keyword evidence="8" id="KW-1015">Disulfide bond</keyword>
<feature type="domain" description="Fibronectin type-III" evidence="12">
    <location>
        <begin position="445"/>
        <end position="539"/>
    </location>
</feature>